<dbReference type="InterPro" id="IPR017926">
    <property type="entry name" value="GATASE"/>
</dbReference>
<comment type="catalytic activity">
    <reaction evidence="9">
        <text>XMP + L-glutamine + ATP + H2O = GMP + L-glutamate + AMP + diphosphate + 2 H(+)</text>
        <dbReference type="Rhea" id="RHEA:11680"/>
        <dbReference type="ChEBI" id="CHEBI:15377"/>
        <dbReference type="ChEBI" id="CHEBI:15378"/>
        <dbReference type="ChEBI" id="CHEBI:29985"/>
        <dbReference type="ChEBI" id="CHEBI:30616"/>
        <dbReference type="ChEBI" id="CHEBI:33019"/>
        <dbReference type="ChEBI" id="CHEBI:57464"/>
        <dbReference type="ChEBI" id="CHEBI:58115"/>
        <dbReference type="ChEBI" id="CHEBI:58359"/>
        <dbReference type="ChEBI" id="CHEBI:456215"/>
        <dbReference type="EC" id="6.3.5.2"/>
    </reaction>
</comment>
<dbReference type="PANTHER" id="PTHR11922">
    <property type="entry name" value="GMP SYNTHASE-RELATED"/>
    <property type="match status" value="1"/>
</dbReference>
<dbReference type="NCBIfam" id="TIGR00884">
    <property type="entry name" value="guaA_Cterm"/>
    <property type="match status" value="1"/>
</dbReference>
<evidence type="ECO:0000256" key="2">
    <source>
        <dbReference type="ARBA" id="ARBA00005153"/>
    </source>
</evidence>
<dbReference type="PANTHER" id="PTHR11922:SF2">
    <property type="entry name" value="GMP SYNTHASE [GLUTAMINE-HYDROLYZING]"/>
    <property type="match status" value="1"/>
</dbReference>
<dbReference type="Pfam" id="PF00958">
    <property type="entry name" value="GMP_synt_C"/>
    <property type="match status" value="1"/>
</dbReference>
<dbReference type="SUPFAM" id="SSF54810">
    <property type="entry name" value="GMP synthetase C-terminal dimerisation domain"/>
    <property type="match status" value="1"/>
</dbReference>
<dbReference type="EMBL" id="BAABBA010000009">
    <property type="protein sequence ID" value="GAA4287735.1"/>
    <property type="molecule type" value="Genomic_DNA"/>
</dbReference>
<dbReference type="HAMAP" id="MF_00344">
    <property type="entry name" value="GMP_synthase"/>
    <property type="match status" value="1"/>
</dbReference>
<evidence type="ECO:0000256" key="9">
    <source>
        <dbReference type="HAMAP-Rule" id="MF_00344"/>
    </source>
</evidence>
<dbReference type="NCBIfam" id="TIGR00888">
    <property type="entry name" value="guaA_Nterm"/>
    <property type="match status" value="1"/>
</dbReference>
<accession>A0ABP8EUU5</accession>
<keyword evidence="14" id="KW-1185">Reference proteome</keyword>
<dbReference type="Gene3D" id="3.40.50.620">
    <property type="entry name" value="HUPs"/>
    <property type="match status" value="1"/>
</dbReference>
<keyword evidence="7 9" id="KW-0067">ATP-binding</keyword>
<comment type="caution">
    <text evidence="13">The sequence shown here is derived from an EMBL/GenBank/DDBJ whole genome shotgun (WGS) entry which is preliminary data.</text>
</comment>
<dbReference type="Gene3D" id="3.30.300.10">
    <property type="match status" value="1"/>
</dbReference>
<keyword evidence="3 9" id="KW-0436">Ligase</keyword>
<feature type="active site" evidence="9">
    <location>
        <position position="196"/>
    </location>
</feature>
<sequence>MSTPEQPSPAPTETAPQTAPGTTSPAAPRPVLVVDYGAQYAQLIARRVREASVYSEIVPHTMPVQDILAKDPAAIILSGGPSSVYEEGAPATDPTLFEAGVPVLGICYGFQSMARALGGKVARTGTREYGGTVVKVEDDGELLAGSPTQQTVWMSHGDSVQEAPEGFDVLATSDGSPVAAFEDRRRHLYGMQWHPEVKHSVLGQEALERFLYDGAGLAPEWTPGNVIAEQVEAIRATVGSDRVICGLSGGVDSSVAAALVQKAVGDQLTCVFVDHGLLRAGEAEQVEQDFVAATGVNLKVVDASQTFLDALKGVTDPETKRKIIGREFIRAFEKAAREIVAESGDGEGEVKYLVQGTLYPDVVESGGGEGAANIKSHHNVGGLPDDLQFELIEPLRTLFKDEVRAVGLELGVPEAIVWRQPFPGPGLGIRIIGEVTAERLEVLRAADAVAREELTKAGLDRDIWQCPVVLLADVRSVGVQGDGRTYGHPIVLRPVSSEDAMTADWSRLPYEVLATISNRITNTVPEVNRVVLDVTSKPPGTIEWE</sequence>
<feature type="compositionally biased region" description="Pro residues" evidence="11">
    <location>
        <begin position="1"/>
        <end position="10"/>
    </location>
</feature>
<evidence type="ECO:0000256" key="4">
    <source>
        <dbReference type="ARBA" id="ARBA00022741"/>
    </source>
</evidence>
<evidence type="ECO:0000256" key="6">
    <source>
        <dbReference type="ARBA" id="ARBA00022755"/>
    </source>
</evidence>
<comment type="subunit">
    <text evidence="9">Homodimer.</text>
</comment>
<evidence type="ECO:0000256" key="10">
    <source>
        <dbReference type="PROSITE-ProRule" id="PRU00886"/>
    </source>
</evidence>
<feature type="active site" evidence="9">
    <location>
        <position position="194"/>
    </location>
</feature>
<proteinExistence type="inferred from homology"/>
<dbReference type="Gene3D" id="3.40.50.880">
    <property type="match status" value="1"/>
</dbReference>
<dbReference type="PROSITE" id="PS51553">
    <property type="entry name" value="GMPS_ATP_PPASE"/>
    <property type="match status" value="1"/>
</dbReference>
<name>A0ABP8EUU5_9MICO</name>
<dbReference type="NCBIfam" id="NF000848">
    <property type="entry name" value="PRK00074.1"/>
    <property type="match status" value="1"/>
</dbReference>
<dbReference type="InterPro" id="IPR025777">
    <property type="entry name" value="GMPS_ATP_PPase_dom"/>
</dbReference>
<dbReference type="InterPro" id="IPR001674">
    <property type="entry name" value="GMP_synth_C"/>
</dbReference>
<feature type="domain" description="GMPS ATP-PPase" evidence="12">
    <location>
        <begin position="221"/>
        <end position="419"/>
    </location>
</feature>
<dbReference type="SUPFAM" id="SSF52402">
    <property type="entry name" value="Adenine nucleotide alpha hydrolases-like"/>
    <property type="match status" value="1"/>
</dbReference>
<dbReference type="EC" id="6.3.5.2" evidence="9"/>
<evidence type="ECO:0000256" key="1">
    <source>
        <dbReference type="ARBA" id="ARBA00002332"/>
    </source>
</evidence>
<evidence type="ECO:0000256" key="3">
    <source>
        <dbReference type="ARBA" id="ARBA00022598"/>
    </source>
</evidence>
<dbReference type="PRINTS" id="PR00099">
    <property type="entry name" value="CPSGATASE"/>
</dbReference>
<dbReference type="SUPFAM" id="SSF52317">
    <property type="entry name" value="Class I glutamine amidotransferase-like"/>
    <property type="match status" value="1"/>
</dbReference>
<dbReference type="PRINTS" id="PR00096">
    <property type="entry name" value="GATASE"/>
</dbReference>
<feature type="binding site" evidence="10">
    <location>
        <begin position="248"/>
        <end position="254"/>
    </location>
    <ligand>
        <name>ATP</name>
        <dbReference type="ChEBI" id="CHEBI:30616"/>
    </ligand>
</feature>
<dbReference type="Proteomes" id="UP001499841">
    <property type="component" value="Unassembled WGS sequence"/>
</dbReference>
<protein>
    <recommendedName>
        <fullName evidence="9">GMP synthase [glutamine-hydrolyzing]</fullName>
        <ecNumber evidence="9">6.3.5.2</ecNumber>
    </recommendedName>
    <alternativeName>
        <fullName evidence="9">GMP synthetase</fullName>
    </alternativeName>
    <alternativeName>
        <fullName evidence="9">Glutamine amidotransferase</fullName>
    </alternativeName>
</protein>
<keyword evidence="6 9" id="KW-0658">Purine biosynthesis</keyword>
<comment type="pathway">
    <text evidence="2 9">Purine metabolism; GMP biosynthesis; GMP from XMP (L-Gln route): step 1/1.</text>
</comment>
<feature type="active site" description="Nucleophile" evidence="9">
    <location>
        <position position="107"/>
    </location>
</feature>
<organism evidence="13 14">
    <name type="scientific">Georgenia daeguensis</name>
    <dbReference type="NCBI Taxonomy" id="908355"/>
    <lineage>
        <taxon>Bacteria</taxon>
        <taxon>Bacillati</taxon>
        <taxon>Actinomycetota</taxon>
        <taxon>Actinomycetes</taxon>
        <taxon>Micrococcales</taxon>
        <taxon>Bogoriellaceae</taxon>
        <taxon>Georgenia</taxon>
    </lineage>
</organism>
<gene>
    <name evidence="9 13" type="primary">guaA</name>
    <name evidence="13" type="ORF">GCM10022262_20940</name>
</gene>
<evidence type="ECO:0000256" key="5">
    <source>
        <dbReference type="ARBA" id="ARBA00022749"/>
    </source>
</evidence>
<keyword evidence="4 9" id="KW-0547">Nucleotide-binding</keyword>
<dbReference type="InterPro" id="IPR004739">
    <property type="entry name" value="GMP_synth_GATase"/>
</dbReference>
<dbReference type="CDD" id="cd01997">
    <property type="entry name" value="GMP_synthase_C"/>
    <property type="match status" value="1"/>
</dbReference>
<dbReference type="InterPro" id="IPR014729">
    <property type="entry name" value="Rossmann-like_a/b/a_fold"/>
</dbReference>
<dbReference type="PROSITE" id="PS51273">
    <property type="entry name" value="GATASE_TYPE_1"/>
    <property type="match status" value="1"/>
</dbReference>
<comment type="function">
    <text evidence="1 9">Catalyzes the synthesis of GMP from XMP.</text>
</comment>
<keyword evidence="5 9" id="KW-0332">GMP biosynthesis</keyword>
<reference evidence="14" key="1">
    <citation type="journal article" date="2019" name="Int. J. Syst. Evol. Microbiol.">
        <title>The Global Catalogue of Microorganisms (GCM) 10K type strain sequencing project: providing services to taxonomists for standard genome sequencing and annotation.</title>
        <authorList>
            <consortium name="The Broad Institute Genomics Platform"/>
            <consortium name="The Broad Institute Genome Sequencing Center for Infectious Disease"/>
            <person name="Wu L."/>
            <person name="Ma J."/>
        </authorList>
    </citation>
    <scope>NUCLEOTIDE SEQUENCE [LARGE SCALE GENOMIC DNA]</scope>
    <source>
        <strain evidence="14">JCM 17459</strain>
    </source>
</reference>
<dbReference type="InterPro" id="IPR022310">
    <property type="entry name" value="NAD/GMP_synthase"/>
</dbReference>
<evidence type="ECO:0000256" key="8">
    <source>
        <dbReference type="ARBA" id="ARBA00022962"/>
    </source>
</evidence>
<dbReference type="Pfam" id="PF02540">
    <property type="entry name" value="NAD_synthase"/>
    <property type="match status" value="1"/>
</dbReference>
<dbReference type="CDD" id="cd01742">
    <property type="entry name" value="GATase1_GMP_Synthase"/>
    <property type="match status" value="1"/>
</dbReference>
<evidence type="ECO:0000313" key="14">
    <source>
        <dbReference type="Proteomes" id="UP001499841"/>
    </source>
</evidence>
<evidence type="ECO:0000256" key="11">
    <source>
        <dbReference type="SAM" id="MobiDB-lite"/>
    </source>
</evidence>
<feature type="region of interest" description="Disordered" evidence="11">
    <location>
        <begin position="1"/>
        <end position="28"/>
    </location>
</feature>
<dbReference type="Pfam" id="PF00117">
    <property type="entry name" value="GATase"/>
    <property type="match status" value="1"/>
</dbReference>
<keyword evidence="8 9" id="KW-0315">Glutamine amidotransferase</keyword>
<feature type="compositionally biased region" description="Low complexity" evidence="11">
    <location>
        <begin position="11"/>
        <end position="23"/>
    </location>
</feature>
<evidence type="ECO:0000256" key="7">
    <source>
        <dbReference type="ARBA" id="ARBA00022840"/>
    </source>
</evidence>
<evidence type="ECO:0000259" key="12">
    <source>
        <dbReference type="PROSITE" id="PS51553"/>
    </source>
</evidence>
<dbReference type="InterPro" id="IPR022955">
    <property type="entry name" value="GMP_synthase"/>
</dbReference>
<dbReference type="InterPro" id="IPR029062">
    <property type="entry name" value="Class_I_gatase-like"/>
</dbReference>
<evidence type="ECO:0000313" key="13">
    <source>
        <dbReference type="EMBL" id="GAA4287735.1"/>
    </source>
</evidence>